<proteinExistence type="predicted"/>
<evidence type="ECO:0000313" key="2">
    <source>
        <dbReference type="Proteomes" id="UP001220377"/>
    </source>
</evidence>
<sequence length="91" mass="10393">MTKINDDSLNDYDQARARIAKTSEDKWDRNPEKECIAATVATLDELEANGYDTIQVLQLARQREVVKELHEVNTNLYGLRDLLLSANETNN</sequence>
<dbReference type="Proteomes" id="UP001220377">
    <property type="component" value="Chromosome"/>
</dbReference>
<accession>A0ABY7WSE7</accession>
<dbReference type="EMBL" id="CP117884">
    <property type="protein sequence ID" value="WDF82055.1"/>
    <property type="molecule type" value="Genomic_DNA"/>
</dbReference>
<organism evidence="1 2">
    <name type="scientific">Lacticaseibacillus pabuli</name>
    <dbReference type="NCBI Taxonomy" id="3025672"/>
    <lineage>
        <taxon>Bacteria</taxon>
        <taxon>Bacillati</taxon>
        <taxon>Bacillota</taxon>
        <taxon>Bacilli</taxon>
        <taxon>Lactobacillales</taxon>
        <taxon>Lactobacillaceae</taxon>
        <taxon>Lacticaseibacillus</taxon>
    </lineage>
</organism>
<reference evidence="1 2" key="1">
    <citation type="submission" date="2023-02" db="EMBL/GenBank/DDBJ databases">
        <title>Genome sequence of Lacticaseibacillus sp. KACC 23028.</title>
        <authorList>
            <person name="Kim S."/>
            <person name="Heo J."/>
            <person name="Kwon S.-W."/>
        </authorList>
    </citation>
    <scope>NUCLEOTIDE SEQUENCE [LARGE SCALE GENOMIC DNA]</scope>
    <source>
        <strain evidence="1 2">KACC 23028</strain>
    </source>
</reference>
<protein>
    <submittedName>
        <fullName evidence="1">Uncharacterized protein</fullName>
    </submittedName>
</protein>
<dbReference type="RefSeq" id="WP_274259256.1">
    <property type="nucleotide sequence ID" value="NZ_CP117884.1"/>
</dbReference>
<gene>
    <name evidence="1" type="ORF">PQ472_08995</name>
</gene>
<name>A0ABY7WSE7_9LACO</name>
<evidence type="ECO:0000313" key="1">
    <source>
        <dbReference type="EMBL" id="WDF82055.1"/>
    </source>
</evidence>
<keyword evidence="2" id="KW-1185">Reference proteome</keyword>